<reference evidence="1" key="1">
    <citation type="submission" date="2023-03" db="EMBL/GenBank/DDBJ databases">
        <authorList>
            <person name="Shen W."/>
            <person name="Cai J."/>
        </authorList>
    </citation>
    <scope>NUCLEOTIDE SEQUENCE</scope>
    <source>
        <strain evidence="1">P33-2</strain>
    </source>
</reference>
<sequence>MKFVWVMIATPSDSDIPEIYTSKKKAVNDLNKEIEFAKDQGYEVEISEDCLSANWTTVDEEYSVSVRKAKAR</sequence>
<accession>A0AAW8RXV4</accession>
<proteinExistence type="predicted"/>
<dbReference type="Proteomes" id="UP001260773">
    <property type="component" value="Unassembled WGS sequence"/>
</dbReference>
<evidence type="ECO:0000313" key="2">
    <source>
        <dbReference type="Proteomes" id="UP001260773"/>
    </source>
</evidence>
<dbReference type="RefSeq" id="WP_311863636.1">
    <property type="nucleotide sequence ID" value="NZ_JARPWD010000127.1"/>
</dbReference>
<dbReference type="AlphaFoldDB" id="A0AAW8RXV4"/>
<protein>
    <submittedName>
        <fullName evidence="1">Uncharacterized protein</fullName>
    </submittedName>
</protein>
<name>A0AAW8RXV4_ENTAV</name>
<evidence type="ECO:0000313" key="1">
    <source>
        <dbReference type="EMBL" id="MDT2404795.1"/>
    </source>
</evidence>
<dbReference type="EMBL" id="JARPWH010000135">
    <property type="protein sequence ID" value="MDT2404795.1"/>
    <property type="molecule type" value="Genomic_DNA"/>
</dbReference>
<comment type="caution">
    <text evidence="1">The sequence shown here is derived from an EMBL/GenBank/DDBJ whole genome shotgun (WGS) entry which is preliminary data.</text>
</comment>
<organism evidence="1 2">
    <name type="scientific">Enterococcus avium</name>
    <name type="common">Streptococcus avium</name>
    <dbReference type="NCBI Taxonomy" id="33945"/>
    <lineage>
        <taxon>Bacteria</taxon>
        <taxon>Bacillati</taxon>
        <taxon>Bacillota</taxon>
        <taxon>Bacilli</taxon>
        <taxon>Lactobacillales</taxon>
        <taxon>Enterococcaceae</taxon>
        <taxon>Enterococcus</taxon>
    </lineage>
</organism>
<gene>
    <name evidence="1" type="ORF">P7D43_20710</name>
</gene>